<dbReference type="RefSeq" id="WP_083531191.1">
    <property type="nucleotide sequence ID" value="NZ_LSRP01000090.1"/>
</dbReference>
<comment type="caution">
    <text evidence="2">The sequence shown here is derived from an EMBL/GenBank/DDBJ whole genome shotgun (WGS) entry which is preliminary data.</text>
</comment>
<sequence>MTERFLKTTTLAMIAASLCAGFPAAAADMIDDAAAPPLAADYRQYQPVRSAYVYQPAQDCNELLITYRHPYKPHSEIVQFCEPL</sequence>
<evidence type="ECO:0000313" key="2">
    <source>
        <dbReference type="EMBL" id="OJF96039.1"/>
    </source>
</evidence>
<dbReference type="AlphaFoldDB" id="A0A657LVQ1"/>
<evidence type="ECO:0000313" key="3">
    <source>
        <dbReference type="Proteomes" id="UP000182661"/>
    </source>
</evidence>
<gene>
    <name evidence="2" type="ORF">AX760_18460</name>
</gene>
<dbReference type="OrthoDB" id="8303071at2"/>
<dbReference type="Proteomes" id="UP000182661">
    <property type="component" value="Unassembled WGS sequence"/>
</dbReference>
<feature type="signal peptide" evidence="1">
    <location>
        <begin position="1"/>
        <end position="26"/>
    </location>
</feature>
<feature type="chain" id="PRO_5024974628" evidence="1">
    <location>
        <begin position="27"/>
        <end position="84"/>
    </location>
</feature>
<keyword evidence="1" id="KW-0732">Signal</keyword>
<dbReference type="EMBL" id="LSRP01000090">
    <property type="protein sequence ID" value="OJF96039.1"/>
    <property type="molecule type" value="Genomic_DNA"/>
</dbReference>
<reference evidence="2 3" key="1">
    <citation type="submission" date="2016-02" db="EMBL/GenBank/DDBJ databases">
        <title>Genome sequencing of a beta-galactosidase producing bacteria Rhizobium sp. 59.</title>
        <authorList>
            <person name="Wang D."/>
            <person name="Kot W."/>
            <person name="Qin Y."/>
            <person name="Hansen L."/>
            <person name="Naqvi K."/>
            <person name="Rensing C."/>
        </authorList>
    </citation>
    <scope>NUCLEOTIDE SEQUENCE [LARGE SCALE GENOMIC DNA]</scope>
    <source>
        <strain evidence="2 3">59</strain>
    </source>
</reference>
<organism evidence="2 3">
    <name type="scientific">Pararhizobium antarcticum</name>
    <dbReference type="NCBI Taxonomy" id="1798805"/>
    <lineage>
        <taxon>Bacteria</taxon>
        <taxon>Pseudomonadati</taxon>
        <taxon>Pseudomonadota</taxon>
        <taxon>Alphaproteobacteria</taxon>
        <taxon>Hyphomicrobiales</taxon>
        <taxon>Rhizobiaceae</taxon>
        <taxon>Rhizobium/Agrobacterium group</taxon>
        <taxon>Pararhizobium</taxon>
    </lineage>
</organism>
<evidence type="ECO:0000256" key="1">
    <source>
        <dbReference type="SAM" id="SignalP"/>
    </source>
</evidence>
<name>A0A657LVQ1_9HYPH</name>
<accession>A0A657LVQ1</accession>
<keyword evidence="3" id="KW-1185">Reference proteome</keyword>
<proteinExistence type="predicted"/>
<protein>
    <submittedName>
        <fullName evidence="2">Uncharacterized protein</fullName>
    </submittedName>
</protein>